<evidence type="ECO:0000313" key="3">
    <source>
        <dbReference type="Proteomes" id="UP001303046"/>
    </source>
</evidence>
<keyword evidence="3" id="KW-1185">Reference proteome</keyword>
<feature type="chain" id="PRO_5047286920" description="Activin types I and II receptor domain protein" evidence="1">
    <location>
        <begin position="19"/>
        <end position="144"/>
    </location>
</feature>
<evidence type="ECO:0000313" key="2">
    <source>
        <dbReference type="EMBL" id="KAK6728521.1"/>
    </source>
</evidence>
<accession>A0ABR1BRW9</accession>
<protein>
    <recommendedName>
        <fullName evidence="4">Activin types I and II receptor domain protein</fullName>
    </recommendedName>
</protein>
<organism evidence="2 3">
    <name type="scientific">Necator americanus</name>
    <name type="common">Human hookworm</name>
    <dbReference type="NCBI Taxonomy" id="51031"/>
    <lineage>
        <taxon>Eukaryota</taxon>
        <taxon>Metazoa</taxon>
        <taxon>Ecdysozoa</taxon>
        <taxon>Nematoda</taxon>
        <taxon>Chromadorea</taxon>
        <taxon>Rhabditida</taxon>
        <taxon>Rhabditina</taxon>
        <taxon>Rhabditomorpha</taxon>
        <taxon>Strongyloidea</taxon>
        <taxon>Ancylostomatidae</taxon>
        <taxon>Bunostominae</taxon>
        <taxon>Necator</taxon>
    </lineage>
</organism>
<evidence type="ECO:0008006" key="4">
    <source>
        <dbReference type="Google" id="ProtNLM"/>
    </source>
</evidence>
<keyword evidence="1" id="KW-0732">Signal</keyword>
<gene>
    <name evidence="2" type="primary">Necator_chrI.g2015</name>
    <name evidence="2" type="ORF">RB195_005889</name>
</gene>
<dbReference type="Proteomes" id="UP001303046">
    <property type="component" value="Unassembled WGS sequence"/>
</dbReference>
<dbReference type="EMBL" id="JAVFWL010000001">
    <property type="protein sequence ID" value="KAK6728521.1"/>
    <property type="molecule type" value="Genomic_DNA"/>
</dbReference>
<feature type="signal peptide" evidence="1">
    <location>
        <begin position="1"/>
        <end position="18"/>
    </location>
</feature>
<evidence type="ECO:0000256" key="1">
    <source>
        <dbReference type="SAM" id="SignalP"/>
    </source>
</evidence>
<reference evidence="2 3" key="1">
    <citation type="submission" date="2023-08" db="EMBL/GenBank/DDBJ databases">
        <title>A Necator americanus chromosomal reference genome.</title>
        <authorList>
            <person name="Ilik V."/>
            <person name="Petrzelkova K.J."/>
            <person name="Pardy F."/>
            <person name="Fuh T."/>
            <person name="Niatou-Singa F.S."/>
            <person name="Gouil Q."/>
            <person name="Baker L."/>
            <person name="Ritchie M.E."/>
            <person name="Jex A.R."/>
            <person name="Gazzola D."/>
            <person name="Li H."/>
            <person name="Toshio Fujiwara R."/>
            <person name="Zhan B."/>
            <person name="Aroian R.V."/>
            <person name="Pafco B."/>
            <person name="Schwarz E.M."/>
        </authorList>
    </citation>
    <scope>NUCLEOTIDE SEQUENCE [LARGE SCALE GENOMIC DNA]</scope>
    <source>
        <strain evidence="2 3">Aroian</strain>
        <tissue evidence="2">Whole animal</tissue>
    </source>
</reference>
<comment type="caution">
    <text evidence="2">The sequence shown here is derived from an EMBL/GenBank/DDBJ whole genome shotgun (WGS) entry which is preliminary data.</text>
</comment>
<name>A0ABR1BRW9_NECAM</name>
<proteinExistence type="predicted"/>
<sequence length="144" mass="16227">MRSGLIISLLMLITSTDSLECYYYRIRADEILTADRIMKRNCSTASLACLKIISRNEFSQDGPSNEGPTSVEGRCAFTQHECEGRIGQCVSEPPMVRFGITIHEHKCCSIEDLSNTASTRSLFISFKYFSLVFMLSVMCRICDI</sequence>